<proteinExistence type="predicted"/>
<name>A0A1G9MRQ6_9BACT</name>
<sequence length="76" mass="8739">MQKSLVQNKEEYLRHILATTIQHEEEWPGCVVPGWLPVPKPETYPCIAVTSDPTPEGPDLLFDIELIYFTDFLHSN</sequence>
<organism evidence="1 2">
    <name type="scientific">Siphonobacter aquaeclarae</name>
    <dbReference type="NCBI Taxonomy" id="563176"/>
    <lineage>
        <taxon>Bacteria</taxon>
        <taxon>Pseudomonadati</taxon>
        <taxon>Bacteroidota</taxon>
        <taxon>Cytophagia</taxon>
        <taxon>Cytophagales</taxon>
        <taxon>Cytophagaceae</taxon>
        <taxon>Siphonobacter</taxon>
    </lineage>
</organism>
<accession>A0A1G9MRQ6</accession>
<dbReference type="STRING" id="563176.SAMN04488090_1710"/>
<dbReference type="RefSeq" id="WP_093200452.1">
    <property type="nucleotide sequence ID" value="NZ_FNGS01000003.1"/>
</dbReference>
<gene>
    <name evidence="1" type="ORF">SAMN04488090_1710</name>
</gene>
<dbReference type="OrthoDB" id="962742at2"/>
<evidence type="ECO:0000313" key="1">
    <source>
        <dbReference type="EMBL" id="SDL76691.1"/>
    </source>
</evidence>
<dbReference type="EMBL" id="FNGS01000003">
    <property type="protein sequence ID" value="SDL76691.1"/>
    <property type="molecule type" value="Genomic_DNA"/>
</dbReference>
<reference evidence="1 2" key="1">
    <citation type="submission" date="2016-10" db="EMBL/GenBank/DDBJ databases">
        <authorList>
            <person name="de Groot N.N."/>
        </authorList>
    </citation>
    <scope>NUCLEOTIDE SEQUENCE [LARGE SCALE GENOMIC DNA]</scope>
    <source>
        <strain evidence="1 2">DSM 21668</strain>
    </source>
</reference>
<dbReference type="Proteomes" id="UP000198901">
    <property type="component" value="Unassembled WGS sequence"/>
</dbReference>
<evidence type="ECO:0000313" key="2">
    <source>
        <dbReference type="Proteomes" id="UP000198901"/>
    </source>
</evidence>
<dbReference type="AlphaFoldDB" id="A0A1G9MRQ6"/>
<protein>
    <submittedName>
        <fullName evidence="1">Uncharacterized protein</fullName>
    </submittedName>
</protein>
<keyword evidence="2" id="KW-1185">Reference proteome</keyword>